<dbReference type="Proteomes" id="UP001233999">
    <property type="component" value="Unassembled WGS sequence"/>
</dbReference>
<name>A0AAD7ZUU6_DIPPU</name>
<accession>A0AAD7ZUU6</accession>
<reference evidence="1" key="2">
    <citation type="submission" date="2023-05" db="EMBL/GenBank/DDBJ databases">
        <authorList>
            <person name="Fouks B."/>
        </authorList>
    </citation>
    <scope>NUCLEOTIDE SEQUENCE</scope>
    <source>
        <strain evidence="1">Stay&amp;Tobe</strain>
        <tissue evidence="1">Testes</tissue>
    </source>
</reference>
<evidence type="ECO:0000313" key="2">
    <source>
        <dbReference type="Proteomes" id="UP001233999"/>
    </source>
</evidence>
<dbReference type="EMBL" id="JASPKZ010006830">
    <property type="protein sequence ID" value="KAJ9586861.1"/>
    <property type="molecule type" value="Genomic_DNA"/>
</dbReference>
<sequence length="50" mass="5789">TYQIREGIHTRDNCSILYIHSDRVANLIPEIIASINSIEMADLEDFDHVF</sequence>
<comment type="caution">
    <text evidence="1">The sequence shown here is derived from an EMBL/GenBank/DDBJ whole genome shotgun (WGS) entry which is preliminary data.</text>
</comment>
<evidence type="ECO:0000313" key="1">
    <source>
        <dbReference type="EMBL" id="KAJ9586861.1"/>
    </source>
</evidence>
<feature type="non-terminal residue" evidence="1">
    <location>
        <position position="50"/>
    </location>
</feature>
<organism evidence="1 2">
    <name type="scientific">Diploptera punctata</name>
    <name type="common">Pacific beetle cockroach</name>
    <dbReference type="NCBI Taxonomy" id="6984"/>
    <lineage>
        <taxon>Eukaryota</taxon>
        <taxon>Metazoa</taxon>
        <taxon>Ecdysozoa</taxon>
        <taxon>Arthropoda</taxon>
        <taxon>Hexapoda</taxon>
        <taxon>Insecta</taxon>
        <taxon>Pterygota</taxon>
        <taxon>Neoptera</taxon>
        <taxon>Polyneoptera</taxon>
        <taxon>Dictyoptera</taxon>
        <taxon>Blattodea</taxon>
        <taxon>Blaberoidea</taxon>
        <taxon>Blaberidae</taxon>
        <taxon>Diplopterinae</taxon>
        <taxon>Diploptera</taxon>
    </lineage>
</organism>
<keyword evidence="2" id="KW-1185">Reference proteome</keyword>
<gene>
    <name evidence="1" type="ORF">L9F63_019543</name>
</gene>
<proteinExistence type="predicted"/>
<dbReference type="AlphaFoldDB" id="A0AAD7ZUU6"/>
<reference evidence="1" key="1">
    <citation type="journal article" date="2023" name="IScience">
        <title>Live-bearing cockroach genome reveals convergent evolutionary mechanisms linked to viviparity in insects and beyond.</title>
        <authorList>
            <person name="Fouks B."/>
            <person name="Harrison M.C."/>
            <person name="Mikhailova A.A."/>
            <person name="Marchal E."/>
            <person name="English S."/>
            <person name="Carruthers M."/>
            <person name="Jennings E.C."/>
            <person name="Chiamaka E.L."/>
            <person name="Frigard R.A."/>
            <person name="Pippel M."/>
            <person name="Attardo G.M."/>
            <person name="Benoit J.B."/>
            <person name="Bornberg-Bauer E."/>
            <person name="Tobe S.S."/>
        </authorList>
    </citation>
    <scope>NUCLEOTIDE SEQUENCE</scope>
    <source>
        <strain evidence="1">Stay&amp;Tobe</strain>
    </source>
</reference>
<protein>
    <submittedName>
        <fullName evidence="1">Uncharacterized protein</fullName>
    </submittedName>
</protein>
<feature type="non-terminal residue" evidence="1">
    <location>
        <position position="1"/>
    </location>
</feature>